<evidence type="ECO:0000313" key="1">
    <source>
        <dbReference type="EMBL" id="GFY38098.1"/>
    </source>
</evidence>
<proteinExistence type="predicted"/>
<organism evidence="1 2">
    <name type="scientific">Trichonephila inaurata madagascariensis</name>
    <dbReference type="NCBI Taxonomy" id="2747483"/>
    <lineage>
        <taxon>Eukaryota</taxon>
        <taxon>Metazoa</taxon>
        <taxon>Ecdysozoa</taxon>
        <taxon>Arthropoda</taxon>
        <taxon>Chelicerata</taxon>
        <taxon>Arachnida</taxon>
        <taxon>Araneae</taxon>
        <taxon>Araneomorphae</taxon>
        <taxon>Entelegynae</taxon>
        <taxon>Araneoidea</taxon>
        <taxon>Nephilidae</taxon>
        <taxon>Trichonephila</taxon>
        <taxon>Trichonephila inaurata</taxon>
    </lineage>
</organism>
<dbReference type="EMBL" id="BMAV01000656">
    <property type="protein sequence ID" value="GFY38098.1"/>
    <property type="molecule type" value="Genomic_DNA"/>
</dbReference>
<name>A0A8X6WMV5_9ARAC</name>
<reference evidence="1" key="1">
    <citation type="submission" date="2020-08" db="EMBL/GenBank/DDBJ databases">
        <title>Multicomponent nature underlies the extraordinary mechanical properties of spider dragline silk.</title>
        <authorList>
            <person name="Kono N."/>
            <person name="Nakamura H."/>
            <person name="Mori M."/>
            <person name="Yoshida Y."/>
            <person name="Ohtoshi R."/>
            <person name="Malay A.D."/>
            <person name="Moran D.A.P."/>
            <person name="Tomita M."/>
            <person name="Numata K."/>
            <person name="Arakawa K."/>
        </authorList>
    </citation>
    <scope>NUCLEOTIDE SEQUENCE</scope>
</reference>
<dbReference type="Proteomes" id="UP000886998">
    <property type="component" value="Unassembled WGS sequence"/>
</dbReference>
<dbReference type="AlphaFoldDB" id="A0A8X6WMV5"/>
<accession>A0A8X6WMV5</accession>
<protein>
    <submittedName>
        <fullName evidence="1">Uncharacterized protein</fullName>
    </submittedName>
</protein>
<comment type="caution">
    <text evidence="1">The sequence shown here is derived from an EMBL/GenBank/DDBJ whole genome shotgun (WGS) entry which is preliminary data.</text>
</comment>
<evidence type="ECO:0000313" key="2">
    <source>
        <dbReference type="Proteomes" id="UP000886998"/>
    </source>
</evidence>
<gene>
    <name evidence="1" type="ORF">TNIN_398201</name>
</gene>
<sequence length="192" mass="22627">MDETPYTKLLKMIKIDAIDFYKDSARDFKWGDLTNDTVLHISCGLRDLSEKFLKIFPYVRQIIDVDFMNSDDGCVHETASDTSDAFHEGVIIKGENLTEWINVNKMFCVHCFDLFSDKKDIFQKLYDVMVEGGETAILFLLDSSYFSFLEEFSSIHFWAKFLEVNKSFYSVRILTYLHATYCHIRWNITRKR</sequence>
<keyword evidence="2" id="KW-1185">Reference proteome</keyword>